<name>A0A7X1VG15_9LACT</name>
<dbReference type="RefSeq" id="WP_153241342.1">
    <property type="nucleotide sequence ID" value="NZ_JARQCI010000004.1"/>
</dbReference>
<gene>
    <name evidence="1" type="ORF">P7I04_05815</name>
</gene>
<comment type="caution">
    <text evidence="1">The sequence shown here is derived from an EMBL/GenBank/DDBJ whole genome shotgun (WGS) entry which is preliminary data.</text>
</comment>
<dbReference type="Proteomes" id="UP001250218">
    <property type="component" value="Unassembled WGS sequence"/>
</dbReference>
<reference evidence="1" key="1">
    <citation type="submission" date="2023-03" db="EMBL/GenBank/DDBJ databases">
        <authorList>
            <person name="Shen W."/>
            <person name="Cai J."/>
        </authorList>
    </citation>
    <scope>NUCLEOTIDE SEQUENCE</scope>
    <source>
        <strain evidence="1">Y37</strain>
    </source>
</reference>
<protein>
    <submittedName>
        <fullName evidence="1">Uncharacterized protein</fullName>
    </submittedName>
</protein>
<sequence>MVFIDINSQEDNDMFFRHIVSPFGKKIMLKEGDNYISNGNLKFNSNSLKTGDVYLNITLAKVLRVNVEGEKYNAFIQDTKQLKFRIEKI</sequence>
<dbReference type="EMBL" id="JARQDL010000004">
    <property type="protein sequence ID" value="MDT2945556.1"/>
    <property type="molecule type" value="Genomic_DNA"/>
</dbReference>
<accession>A0A7X1VG15</accession>
<proteinExistence type="predicted"/>
<dbReference type="AlphaFoldDB" id="A0A7X1VG15"/>
<evidence type="ECO:0000313" key="2">
    <source>
        <dbReference type="Proteomes" id="UP001250218"/>
    </source>
</evidence>
<organism evidence="1 2">
    <name type="scientific">Lactococcus lactis</name>
    <dbReference type="NCBI Taxonomy" id="1358"/>
    <lineage>
        <taxon>Bacteria</taxon>
        <taxon>Bacillati</taxon>
        <taxon>Bacillota</taxon>
        <taxon>Bacilli</taxon>
        <taxon>Lactobacillales</taxon>
        <taxon>Streptococcaceae</taxon>
        <taxon>Lactococcus</taxon>
    </lineage>
</organism>
<evidence type="ECO:0000313" key="1">
    <source>
        <dbReference type="EMBL" id="MDT2945556.1"/>
    </source>
</evidence>